<dbReference type="SMART" id="SM00647">
    <property type="entry name" value="IBR"/>
    <property type="match status" value="1"/>
</dbReference>
<keyword evidence="2" id="KW-0808">Transferase</keyword>
<feature type="domain" description="RING-type" evidence="8">
    <location>
        <begin position="39"/>
        <end position="252"/>
    </location>
</feature>
<dbReference type="InterPro" id="IPR044066">
    <property type="entry name" value="TRIAD_supradom"/>
</dbReference>
<keyword evidence="10" id="KW-1185">Reference proteome</keyword>
<evidence type="ECO:0000256" key="4">
    <source>
        <dbReference type="ARBA" id="ARBA00022737"/>
    </source>
</evidence>
<accession>A0A6G1HZ46</accession>
<keyword evidence="3" id="KW-0479">Metal-binding</keyword>
<keyword evidence="4" id="KW-0677">Repeat</keyword>
<sequence>MSGAPGDLNRELEAARTKRLKDAAPKPQRFRRKGNGDVLTETCEICMESCSKKNMGSCTGDVTHTHCHACIKKQIDTIIGQNRYKPACMVSPRCKGVYRPATLVEIIDENVLKRMERLEAEDAVRKAGIKDMTECPVCGFRVSYPPIAKEPNFHCQNPECEKVTCRKCKLAAHAGNCKDHQKGKKVDIRHLVEEAMTEAILRTCAHCQSKFMKDEGCNKMQCPSCQNTQCYVCGKSGISYDHFGNTRCKLFENTEERHNEEVKQAVEKATAKMKAEHPEITDEDLKIEMSARVKEDDQRRLRRADAEARGNLWHPGMPIEGDEFDRHIPPFRQFPPVANRHRRFDPRFDRFR</sequence>
<evidence type="ECO:0000256" key="1">
    <source>
        <dbReference type="ARBA" id="ARBA00004906"/>
    </source>
</evidence>
<dbReference type="PROSITE" id="PS51873">
    <property type="entry name" value="TRIAD"/>
    <property type="match status" value="1"/>
</dbReference>
<dbReference type="SUPFAM" id="SSF57850">
    <property type="entry name" value="RING/U-box"/>
    <property type="match status" value="2"/>
</dbReference>
<name>A0A6G1HZ46_9PEZI</name>
<comment type="pathway">
    <text evidence="1">Protein modification; protein ubiquitination.</text>
</comment>
<keyword evidence="5" id="KW-0863">Zinc-finger</keyword>
<dbReference type="Pfam" id="PF26200">
    <property type="entry name" value="Rcat_RNF216"/>
    <property type="match status" value="1"/>
</dbReference>
<dbReference type="Proteomes" id="UP000799640">
    <property type="component" value="Unassembled WGS sequence"/>
</dbReference>
<evidence type="ECO:0000256" key="6">
    <source>
        <dbReference type="ARBA" id="ARBA00022786"/>
    </source>
</evidence>
<dbReference type="AlphaFoldDB" id="A0A6G1HZ46"/>
<evidence type="ECO:0000313" key="9">
    <source>
        <dbReference type="EMBL" id="KAF2401282.1"/>
    </source>
</evidence>
<dbReference type="InterPro" id="IPR002867">
    <property type="entry name" value="IBR_dom"/>
</dbReference>
<evidence type="ECO:0000313" key="10">
    <source>
        <dbReference type="Proteomes" id="UP000799640"/>
    </source>
</evidence>
<dbReference type="EMBL" id="ML996693">
    <property type="protein sequence ID" value="KAF2401282.1"/>
    <property type="molecule type" value="Genomic_DNA"/>
</dbReference>
<evidence type="ECO:0000256" key="3">
    <source>
        <dbReference type="ARBA" id="ARBA00022723"/>
    </source>
</evidence>
<evidence type="ECO:0000256" key="7">
    <source>
        <dbReference type="ARBA" id="ARBA00022833"/>
    </source>
</evidence>
<reference evidence="9" key="1">
    <citation type="journal article" date="2020" name="Stud. Mycol.">
        <title>101 Dothideomycetes genomes: a test case for predicting lifestyles and emergence of pathogens.</title>
        <authorList>
            <person name="Haridas S."/>
            <person name="Albert R."/>
            <person name="Binder M."/>
            <person name="Bloem J."/>
            <person name="Labutti K."/>
            <person name="Salamov A."/>
            <person name="Andreopoulos B."/>
            <person name="Baker S."/>
            <person name="Barry K."/>
            <person name="Bills G."/>
            <person name="Bluhm B."/>
            <person name="Cannon C."/>
            <person name="Castanera R."/>
            <person name="Culley D."/>
            <person name="Daum C."/>
            <person name="Ezra D."/>
            <person name="Gonzalez J."/>
            <person name="Henrissat B."/>
            <person name="Kuo A."/>
            <person name="Liang C."/>
            <person name="Lipzen A."/>
            <person name="Lutzoni F."/>
            <person name="Magnuson J."/>
            <person name="Mondo S."/>
            <person name="Nolan M."/>
            <person name="Ohm R."/>
            <person name="Pangilinan J."/>
            <person name="Park H.-J."/>
            <person name="Ramirez L."/>
            <person name="Alfaro M."/>
            <person name="Sun H."/>
            <person name="Tritt A."/>
            <person name="Yoshinaga Y."/>
            <person name="Zwiers L.-H."/>
            <person name="Turgeon B."/>
            <person name="Goodwin S."/>
            <person name="Spatafora J."/>
            <person name="Crous P."/>
            <person name="Grigoriev I."/>
        </authorList>
    </citation>
    <scope>NUCLEOTIDE SEQUENCE</scope>
    <source>
        <strain evidence="9">CBS 262.69</strain>
    </source>
</reference>
<dbReference type="OrthoDB" id="10009520at2759"/>
<gene>
    <name evidence="9" type="ORF">EJ06DRAFT_555874</name>
</gene>
<evidence type="ECO:0000259" key="8">
    <source>
        <dbReference type="PROSITE" id="PS51873"/>
    </source>
</evidence>
<dbReference type="InterPro" id="IPR051628">
    <property type="entry name" value="LUBAC_E3_Ligases"/>
</dbReference>
<keyword evidence="6" id="KW-0833">Ubl conjugation pathway</keyword>
<protein>
    <recommendedName>
        <fullName evidence="8">RING-type domain-containing protein</fullName>
    </recommendedName>
</protein>
<dbReference type="Gene3D" id="1.20.120.1750">
    <property type="match status" value="1"/>
</dbReference>
<dbReference type="PANTHER" id="PTHR22770:SF47">
    <property type="entry name" value="E3 UBIQUITIN-PROTEIN LIGASE RNF216"/>
    <property type="match status" value="1"/>
</dbReference>
<organism evidence="9 10">
    <name type="scientific">Trichodelitschia bisporula</name>
    <dbReference type="NCBI Taxonomy" id="703511"/>
    <lineage>
        <taxon>Eukaryota</taxon>
        <taxon>Fungi</taxon>
        <taxon>Dikarya</taxon>
        <taxon>Ascomycota</taxon>
        <taxon>Pezizomycotina</taxon>
        <taxon>Dothideomycetes</taxon>
        <taxon>Dothideomycetes incertae sedis</taxon>
        <taxon>Phaeotrichales</taxon>
        <taxon>Phaeotrichaceae</taxon>
        <taxon>Trichodelitschia</taxon>
    </lineage>
</organism>
<evidence type="ECO:0000256" key="2">
    <source>
        <dbReference type="ARBA" id="ARBA00022679"/>
    </source>
</evidence>
<dbReference type="GO" id="GO:0008270">
    <property type="term" value="F:zinc ion binding"/>
    <property type="evidence" value="ECO:0007669"/>
    <property type="project" value="UniProtKB-KW"/>
</dbReference>
<dbReference type="GO" id="GO:0016740">
    <property type="term" value="F:transferase activity"/>
    <property type="evidence" value="ECO:0007669"/>
    <property type="project" value="UniProtKB-KW"/>
</dbReference>
<dbReference type="PANTHER" id="PTHR22770">
    <property type="entry name" value="UBIQUITIN CONJUGATING ENZYME 7 INTERACTING PROTEIN-RELATED"/>
    <property type="match status" value="1"/>
</dbReference>
<keyword evidence="7" id="KW-0862">Zinc</keyword>
<proteinExistence type="predicted"/>
<evidence type="ECO:0000256" key="5">
    <source>
        <dbReference type="ARBA" id="ARBA00022771"/>
    </source>
</evidence>